<proteinExistence type="predicted"/>
<keyword evidence="2" id="KW-1185">Reference proteome</keyword>
<feature type="signal peptide" evidence="1">
    <location>
        <begin position="1"/>
        <end position="20"/>
    </location>
</feature>
<reference evidence="3" key="1">
    <citation type="submission" date="2025-08" db="UniProtKB">
        <authorList>
            <consortium name="RefSeq"/>
        </authorList>
    </citation>
    <scope>IDENTIFICATION</scope>
    <source>
        <strain evidence="3">14028-0561.14</strain>
        <tissue evidence="3">Whole fly</tissue>
    </source>
</reference>
<dbReference type="OrthoDB" id="8056624at2759"/>
<name>A0A6P4I5F8_DROKI</name>
<evidence type="ECO:0000313" key="2">
    <source>
        <dbReference type="Proteomes" id="UP001652661"/>
    </source>
</evidence>
<keyword evidence="1" id="KW-0732">Signal</keyword>
<gene>
    <name evidence="3" type="primary">LOC108075447</name>
</gene>
<dbReference type="GeneID" id="108075447"/>
<dbReference type="Proteomes" id="UP001652661">
    <property type="component" value="Chromosome 3R"/>
</dbReference>
<evidence type="ECO:0000256" key="1">
    <source>
        <dbReference type="SAM" id="SignalP"/>
    </source>
</evidence>
<protein>
    <submittedName>
        <fullName evidence="3">U-Kazal-Dg21.2-like</fullName>
    </submittedName>
</protein>
<dbReference type="PROSITE" id="PS51257">
    <property type="entry name" value="PROKAR_LIPOPROTEIN"/>
    <property type="match status" value="1"/>
</dbReference>
<accession>A0A6P4I5F8</accession>
<sequence>MKSFFALCLLLGLALSQVGGSCPESCPDTEDTVWALDGGICSVFRNKCYFDKANCSQKTGEQLTITTKEECQPHCASICPAIYQPVSGTYRGKTREFGNACNKQAHACDTGETYL</sequence>
<dbReference type="RefSeq" id="XP_017023390.1">
    <property type="nucleotide sequence ID" value="XM_017167901.3"/>
</dbReference>
<feature type="chain" id="PRO_5028244841" evidence="1">
    <location>
        <begin position="21"/>
        <end position="115"/>
    </location>
</feature>
<dbReference type="AlphaFoldDB" id="A0A6P4I5F8"/>
<dbReference type="Gene3D" id="3.30.60.30">
    <property type="match status" value="2"/>
</dbReference>
<organism evidence="2 3">
    <name type="scientific">Drosophila kikkawai</name>
    <name type="common">Fruit fly</name>
    <dbReference type="NCBI Taxonomy" id="30033"/>
    <lineage>
        <taxon>Eukaryota</taxon>
        <taxon>Metazoa</taxon>
        <taxon>Ecdysozoa</taxon>
        <taxon>Arthropoda</taxon>
        <taxon>Hexapoda</taxon>
        <taxon>Insecta</taxon>
        <taxon>Pterygota</taxon>
        <taxon>Neoptera</taxon>
        <taxon>Endopterygota</taxon>
        <taxon>Diptera</taxon>
        <taxon>Brachycera</taxon>
        <taxon>Muscomorpha</taxon>
        <taxon>Ephydroidea</taxon>
        <taxon>Drosophilidae</taxon>
        <taxon>Drosophila</taxon>
        <taxon>Sophophora</taxon>
    </lineage>
</organism>
<evidence type="ECO:0000313" key="3">
    <source>
        <dbReference type="RefSeq" id="XP_017023390.1"/>
    </source>
</evidence>